<organism evidence="1">
    <name type="scientific">Vitis vinifera</name>
    <name type="common">Grape</name>
    <dbReference type="NCBI Taxonomy" id="29760"/>
    <lineage>
        <taxon>Eukaryota</taxon>
        <taxon>Viridiplantae</taxon>
        <taxon>Streptophyta</taxon>
        <taxon>Embryophyta</taxon>
        <taxon>Tracheophyta</taxon>
        <taxon>Spermatophyta</taxon>
        <taxon>Magnoliopsida</taxon>
        <taxon>eudicotyledons</taxon>
        <taxon>Gunneridae</taxon>
        <taxon>Pentapetalae</taxon>
        <taxon>rosids</taxon>
        <taxon>Vitales</taxon>
        <taxon>Vitaceae</taxon>
        <taxon>Viteae</taxon>
        <taxon>Vitis</taxon>
    </lineage>
</organism>
<reference evidence="1" key="1">
    <citation type="journal article" date="2007" name="PLoS ONE">
        <title>The first genome sequence of an elite grapevine cultivar (Pinot noir Vitis vinifera L.): coping with a highly heterozygous genome.</title>
        <authorList>
            <person name="Velasco R."/>
            <person name="Zharkikh A."/>
            <person name="Troggio M."/>
            <person name="Cartwright D.A."/>
            <person name="Cestaro A."/>
            <person name="Pruss D."/>
            <person name="Pindo M."/>
            <person name="FitzGerald L.M."/>
            <person name="Vezzulli S."/>
            <person name="Reid J."/>
            <person name="Malacarne G."/>
            <person name="Iliev D."/>
            <person name="Coppola G."/>
            <person name="Wardell B."/>
            <person name="Micheletti D."/>
            <person name="Macalma T."/>
            <person name="Facci M."/>
            <person name="Mitchell J.T."/>
            <person name="Perazzolli M."/>
            <person name="Eldredge G."/>
            <person name="Gatto P."/>
            <person name="Oyzerski R."/>
            <person name="Moretto M."/>
            <person name="Gutin N."/>
            <person name="Stefanini M."/>
            <person name="Chen Y."/>
            <person name="Segala C."/>
            <person name="Davenport C."/>
            <person name="Dematte L."/>
            <person name="Mraz A."/>
            <person name="Battilana J."/>
            <person name="Stormo K."/>
            <person name="Costa F."/>
            <person name="Tao Q."/>
            <person name="Si-Ammour A."/>
            <person name="Harkins T."/>
            <person name="Lackey A."/>
            <person name="Perbost C."/>
            <person name="Taillon B."/>
            <person name="Stella A."/>
            <person name="Solovyev V."/>
            <person name="Fawcett J.A."/>
            <person name="Sterck L."/>
            <person name="Vandepoele K."/>
            <person name="Grando S.M."/>
            <person name="Toppo S."/>
            <person name="Moser C."/>
            <person name="Lanchbury J."/>
            <person name="Bogden R."/>
            <person name="Skolnick M."/>
            <person name="Sgaramella V."/>
            <person name="Bhatnagar S.K."/>
            <person name="Fontana P."/>
            <person name="Gutin A."/>
            <person name="Van de Peer Y."/>
            <person name="Salamini F."/>
            <person name="Viola R."/>
        </authorList>
    </citation>
    <scope>NUCLEOTIDE SEQUENCE</scope>
</reference>
<accession>A5BNA4</accession>
<protein>
    <submittedName>
        <fullName evidence="1">Uncharacterized protein</fullName>
    </submittedName>
</protein>
<name>A5BNA4_VITVI</name>
<dbReference type="AlphaFoldDB" id="A5BNA4"/>
<evidence type="ECO:0000313" key="1">
    <source>
        <dbReference type="EMBL" id="CAN61605.1"/>
    </source>
</evidence>
<gene>
    <name evidence="1" type="ORF">VITISV_017902</name>
</gene>
<sequence>MATNLRVRFHERQQKRLNKAIEVGPSSNRQKTGDKGSSSKLVAFVDVFSREELDVLLERFPTFTNMDPPMYHMNELFPILERIIVDVTVDPQQNFMARVPHGTSDETIEVIMRLKGFSVMQTAEVIVVAVRNLMRHRSHLFERLKVVEKIRAYMTHGLHYQKELLAKIAMAKIAKGVAWKAVVEGIGLLTKAEMKNHML</sequence>
<dbReference type="EMBL" id="AM465395">
    <property type="protein sequence ID" value="CAN61605.1"/>
    <property type="molecule type" value="Genomic_DNA"/>
</dbReference>
<proteinExistence type="predicted"/>